<protein>
    <submittedName>
        <fullName evidence="1">14244_t:CDS:1</fullName>
    </submittedName>
</protein>
<dbReference type="EMBL" id="CAJVPT010062741">
    <property type="protein sequence ID" value="CAG8767459.1"/>
    <property type="molecule type" value="Genomic_DNA"/>
</dbReference>
<reference evidence="1" key="1">
    <citation type="submission" date="2021-06" db="EMBL/GenBank/DDBJ databases">
        <authorList>
            <person name="Kallberg Y."/>
            <person name="Tangrot J."/>
            <person name="Rosling A."/>
        </authorList>
    </citation>
    <scope>NUCLEOTIDE SEQUENCE</scope>
    <source>
        <strain evidence="1">CL356</strain>
    </source>
</reference>
<evidence type="ECO:0000313" key="1">
    <source>
        <dbReference type="EMBL" id="CAG8767459.1"/>
    </source>
</evidence>
<dbReference type="Proteomes" id="UP000789525">
    <property type="component" value="Unassembled WGS sequence"/>
</dbReference>
<sequence length="95" mass="10741">SPFQTFVDVLKEELQKSRELQDGVKQLQGDVDKLQDSEAMKRAKDMYERARLTSSIRENPRLRAAADELKKAGGKIGDAVGEAIKTMDESDFVRR</sequence>
<comment type="caution">
    <text evidence="1">The sequence shown here is derived from an EMBL/GenBank/DDBJ whole genome shotgun (WGS) entry which is preliminary data.</text>
</comment>
<proteinExistence type="predicted"/>
<gene>
    <name evidence="1" type="ORF">ACOLOM_LOCUS13538</name>
</gene>
<organism evidence="1 2">
    <name type="scientific">Acaulospora colombiana</name>
    <dbReference type="NCBI Taxonomy" id="27376"/>
    <lineage>
        <taxon>Eukaryota</taxon>
        <taxon>Fungi</taxon>
        <taxon>Fungi incertae sedis</taxon>
        <taxon>Mucoromycota</taxon>
        <taxon>Glomeromycotina</taxon>
        <taxon>Glomeromycetes</taxon>
        <taxon>Diversisporales</taxon>
        <taxon>Acaulosporaceae</taxon>
        <taxon>Acaulospora</taxon>
    </lineage>
</organism>
<accession>A0ACA9QWN7</accession>
<feature type="non-terminal residue" evidence="1">
    <location>
        <position position="95"/>
    </location>
</feature>
<name>A0ACA9QWN7_9GLOM</name>
<feature type="non-terminal residue" evidence="1">
    <location>
        <position position="1"/>
    </location>
</feature>
<keyword evidence="2" id="KW-1185">Reference proteome</keyword>
<evidence type="ECO:0000313" key="2">
    <source>
        <dbReference type="Proteomes" id="UP000789525"/>
    </source>
</evidence>